<keyword evidence="1" id="KW-1133">Transmembrane helix</keyword>
<dbReference type="Pfam" id="PF09835">
    <property type="entry name" value="DUF2062"/>
    <property type="match status" value="1"/>
</dbReference>
<proteinExistence type="predicted"/>
<dbReference type="EMBL" id="CP048836">
    <property type="protein sequence ID" value="QID19789.1"/>
    <property type="molecule type" value="Genomic_DNA"/>
</dbReference>
<protein>
    <submittedName>
        <fullName evidence="3">DUF2062 domain-containing protein</fullName>
    </submittedName>
</protein>
<keyword evidence="1" id="KW-0812">Transmembrane</keyword>
<keyword evidence="1" id="KW-0472">Membrane</keyword>
<feature type="transmembrane region" description="Helical" evidence="1">
    <location>
        <begin position="82"/>
        <end position="104"/>
    </location>
</feature>
<dbReference type="PANTHER" id="PTHR40547:SF1">
    <property type="entry name" value="SLL0298 PROTEIN"/>
    <property type="match status" value="1"/>
</dbReference>
<dbReference type="AlphaFoldDB" id="A0A6C1B9U4"/>
<gene>
    <name evidence="3" type="ORF">G3580_09515</name>
</gene>
<reference evidence="3 4" key="1">
    <citation type="submission" date="2020-02" db="EMBL/GenBank/DDBJ databases">
        <title>Nitrogenibacter mangrovi gen. nov., sp. nov. isolated from mangrove sediment, a denitrifying betaproteobacterium.</title>
        <authorList>
            <person name="Liao H."/>
            <person name="Tian Y."/>
        </authorList>
    </citation>
    <scope>NUCLEOTIDE SEQUENCE [LARGE SCALE GENOMIC DNA]</scope>
    <source>
        <strain evidence="3 4">M9-3-2</strain>
    </source>
</reference>
<evidence type="ECO:0000313" key="4">
    <source>
        <dbReference type="Proteomes" id="UP000501991"/>
    </source>
</evidence>
<keyword evidence="4" id="KW-1185">Reference proteome</keyword>
<organism evidence="3 4">
    <name type="scientific">Nitrogeniibacter mangrovi</name>
    <dbReference type="NCBI Taxonomy" id="2016596"/>
    <lineage>
        <taxon>Bacteria</taxon>
        <taxon>Pseudomonadati</taxon>
        <taxon>Pseudomonadota</taxon>
        <taxon>Betaproteobacteria</taxon>
        <taxon>Rhodocyclales</taxon>
        <taxon>Zoogloeaceae</taxon>
        <taxon>Nitrogeniibacter</taxon>
    </lineage>
</organism>
<feature type="domain" description="DUF2062" evidence="2">
    <location>
        <begin position="22"/>
        <end position="170"/>
    </location>
</feature>
<dbReference type="KEGG" id="azq:G3580_09515"/>
<accession>A0A6C1B9U4</accession>
<dbReference type="RefSeq" id="WP_173768745.1">
    <property type="nucleotide sequence ID" value="NZ_CP048836.1"/>
</dbReference>
<feature type="transmembrane region" description="Helical" evidence="1">
    <location>
        <begin position="131"/>
        <end position="158"/>
    </location>
</feature>
<feature type="transmembrane region" description="Helical" evidence="1">
    <location>
        <begin position="41"/>
        <end position="70"/>
    </location>
</feature>
<dbReference type="PANTHER" id="PTHR40547">
    <property type="entry name" value="SLL0298 PROTEIN"/>
    <property type="match status" value="1"/>
</dbReference>
<dbReference type="Proteomes" id="UP000501991">
    <property type="component" value="Chromosome"/>
</dbReference>
<evidence type="ECO:0000313" key="3">
    <source>
        <dbReference type="EMBL" id="QID19789.1"/>
    </source>
</evidence>
<name>A0A6C1B9U4_9RHOO</name>
<evidence type="ECO:0000256" key="1">
    <source>
        <dbReference type="SAM" id="Phobius"/>
    </source>
</evidence>
<evidence type="ECO:0000259" key="2">
    <source>
        <dbReference type="Pfam" id="PF09835"/>
    </source>
</evidence>
<sequence length="182" mass="20589">MRKFLKHRLPHPDSVRHNRWLRPLSGTLLHPRLWHLNRHSAAGAVAVGLFCGLIPGPFQMLGAALCCVVFRVNLPLALVTTLYTNPFTIVPLYLVAFTIGTWFIGDGHPFTPPPQWHDGGFGTWVQALIEWMIGLGAPLVLGLVLLGLSLAALGYVAVRGWWRWHLVRAWHRRKRGRSPHRR</sequence>
<dbReference type="InterPro" id="IPR018639">
    <property type="entry name" value="DUF2062"/>
</dbReference>